<dbReference type="Proteomes" id="UP000202921">
    <property type="component" value="Segment"/>
</dbReference>
<sequence length="237" mass="27428">MDKLLYTGHGVAESLGYKCPRRALYDHVKPQWRKTWAEIKKLTFFNEALLPSNWQPNTVFITEAGVYALINKSKLAGAEIFREWLFDTIIPQMRRAKTLATGFHAFCEQRVENEPTNIVPYYVYMITSPKYKSKHIYKIGTSRSPAKRVRQLNCGRPYDLLILDHCQAAADQGFIVEALMLNEYKTQQLHGEWVQFADNKQYQSAKKKLDEFIKSRITSNVPRSDSSNVIQSILNVM</sequence>
<organismHost>
    <name type="scientific">Xestia</name>
    <dbReference type="NCBI Taxonomy" id="320016"/>
</organismHost>
<dbReference type="SMART" id="SM01040">
    <property type="entry name" value="Bro-N"/>
    <property type="match status" value="1"/>
</dbReference>
<dbReference type="PROSITE" id="PS51750">
    <property type="entry name" value="BRO_N"/>
    <property type="match status" value="1"/>
</dbReference>
<proteinExistence type="predicted"/>
<protein>
    <submittedName>
        <fullName evidence="2">ORF130</fullName>
    </submittedName>
</protein>
<reference evidence="2 3" key="1">
    <citation type="journal article" date="1999" name="Virology">
        <title>Sequence analysis of the Xestia c-nigrum granulovirus genome.</title>
        <authorList>
            <person name="Hayakawa T."/>
            <person name="Ko R."/>
            <person name="Okano K."/>
            <person name="Seong S.I."/>
            <person name="Goto C."/>
            <person name="Maeda S."/>
        </authorList>
    </citation>
    <scope>NUCLEOTIDE SEQUENCE [LARGE SCALE GENOMIC DNA]</scope>
</reference>
<evidence type="ECO:0000259" key="1">
    <source>
        <dbReference type="PROSITE" id="PS51750"/>
    </source>
</evidence>
<accession>Q9PYR5</accession>
<dbReference type="EMBL" id="AF162221">
    <property type="protein sequence ID" value="AAF05244.1"/>
    <property type="molecule type" value="Genomic_DNA"/>
</dbReference>
<keyword evidence="3" id="KW-1185">Reference proteome</keyword>
<dbReference type="GeneID" id="1442364"/>
<feature type="domain" description="Bro-N" evidence="1">
    <location>
        <begin position="1"/>
        <end position="97"/>
    </location>
</feature>
<organism evidence="2 3">
    <name type="scientific">Xestia c-nigrum granulosis virus</name>
    <name type="common">XnGV</name>
    <name type="synonym">Xestia c-nigrum granulovirus</name>
    <dbReference type="NCBI Taxonomy" id="51677"/>
    <lineage>
        <taxon>Viruses</taxon>
        <taxon>Viruses incertae sedis</taxon>
        <taxon>Naldaviricetes</taxon>
        <taxon>Lefavirales</taxon>
        <taxon>Baculoviridae</taxon>
        <taxon>Betabaculovirus</taxon>
        <taxon>Betabaculovirus xecnigri</taxon>
    </lineage>
</organism>
<evidence type="ECO:0000313" key="2">
    <source>
        <dbReference type="EMBL" id="AAF05244.1"/>
    </source>
</evidence>
<dbReference type="Pfam" id="PF02498">
    <property type="entry name" value="Bro-N"/>
    <property type="match status" value="1"/>
</dbReference>
<dbReference type="InterPro" id="IPR003497">
    <property type="entry name" value="BRO_N_domain"/>
</dbReference>
<dbReference type="RefSeq" id="NP_059278.1">
    <property type="nucleotide sequence ID" value="NC_002331.1"/>
</dbReference>
<dbReference type="Pfam" id="PF13455">
    <property type="entry name" value="MUG113"/>
    <property type="match status" value="1"/>
</dbReference>
<name>Q9PYR5_GVXN</name>
<dbReference type="KEGG" id="vg:1442364"/>
<gene>
    <name evidence="2" type="primary">ORF130</name>
</gene>
<evidence type="ECO:0000313" key="3">
    <source>
        <dbReference type="Proteomes" id="UP000202921"/>
    </source>
</evidence>